<evidence type="ECO:0000256" key="9">
    <source>
        <dbReference type="ARBA" id="ARBA00022842"/>
    </source>
</evidence>
<evidence type="ECO:0000256" key="6">
    <source>
        <dbReference type="ARBA" id="ARBA00022741"/>
    </source>
</evidence>
<dbReference type="InterPro" id="IPR002173">
    <property type="entry name" value="Carboh/pur_kinase_PfkB_CS"/>
</dbReference>
<dbReference type="PANTHER" id="PTHR10584">
    <property type="entry name" value="SUGAR KINASE"/>
    <property type="match status" value="1"/>
</dbReference>
<feature type="binding site" evidence="12">
    <location>
        <begin position="14"/>
        <end position="16"/>
    </location>
    <ligand>
        <name>substrate</name>
    </ligand>
</feature>
<keyword evidence="11 12" id="KW-0119">Carbohydrate metabolism</keyword>
<organism evidence="14 15">
    <name type="scientific">Candidatus Obscuribacter phosphatis</name>
    <dbReference type="NCBI Taxonomy" id="1906157"/>
    <lineage>
        <taxon>Bacteria</taxon>
        <taxon>Bacillati</taxon>
        <taxon>Candidatus Melainabacteria</taxon>
        <taxon>Candidatus Obscuribacterales</taxon>
        <taxon>Candidatus Obscuribacteraceae</taxon>
        <taxon>Candidatus Obscuribacter</taxon>
    </lineage>
</organism>
<comment type="similarity">
    <text evidence="12">Belongs to the carbohydrate kinase PfkB family. Ribokinase subfamily.</text>
</comment>
<dbReference type="PANTHER" id="PTHR10584:SF166">
    <property type="entry name" value="RIBOKINASE"/>
    <property type="match status" value="1"/>
</dbReference>
<dbReference type="SUPFAM" id="SSF53613">
    <property type="entry name" value="Ribokinase-like"/>
    <property type="match status" value="1"/>
</dbReference>
<proteinExistence type="inferred from homology"/>
<comment type="caution">
    <text evidence="14">The sequence shown here is derived from an EMBL/GenBank/DDBJ whole genome shotgun (WGS) entry which is preliminary data.</text>
</comment>
<feature type="binding site" evidence="12">
    <location>
        <position position="305"/>
    </location>
    <ligand>
        <name>K(+)</name>
        <dbReference type="ChEBI" id="CHEBI:29103"/>
    </ligand>
</feature>
<evidence type="ECO:0000313" key="15">
    <source>
        <dbReference type="Proteomes" id="UP000664277"/>
    </source>
</evidence>
<dbReference type="InterPro" id="IPR011611">
    <property type="entry name" value="PfkB_dom"/>
</dbReference>
<dbReference type="HAMAP" id="MF_01987">
    <property type="entry name" value="Ribokinase"/>
    <property type="match status" value="1"/>
</dbReference>
<protein>
    <recommendedName>
        <fullName evidence="3 12">Ribokinase</fullName>
        <shortName evidence="12">RK</shortName>
        <ecNumber evidence="2 12">2.7.1.15</ecNumber>
    </recommendedName>
</protein>
<comment type="catalytic activity">
    <reaction evidence="12">
        <text>D-ribose + ATP = D-ribose 5-phosphate + ADP + H(+)</text>
        <dbReference type="Rhea" id="RHEA:13697"/>
        <dbReference type="ChEBI" id="CHEBI:15378"/>
        <dbReference type="ChEBI" id="CHEBI:30616"/>
        <dbReference type="ChEBI" id="CHEBI:47013"/>
        <dbReference type="ChEBI" id="CHEBI:78346"/>
        <dbReference type="ChEBI" id="CHEBI:456216"/>
        <dbReference type="EC" id="2.7.1.15"/>
    </reaction>
</comment>
<comment type="subunit">
    <text evidence="12">Homodimer.</text>
</comment>
<feature type="binding site" evidence="12">
    <location>
        <position position="264"/>
    </location>
    <ligand>
        <name>K(+)</name>
        <dbReference type="ChEBI" id="CHEBI:29103"/>
    </ligand>
</feature>
<dbReference type="PROSITE" id="PS00583">
    <property type="entry name" value="PFKB_KINASES_1"/>
    <property type="match status" value="1"/>
</dbReference>
<reference evidence="14" key="1">
    <citation type="submission" date="2021-02" db="EMBL/GenBank/DDBJ databases">
        <title>Genome-Resolved Metagenomics of a Microbial Community Performing Photosynthetic Biological Nutrient Removal.</title>
        <authorList>
            <person name="Mcdaniel E.A."/>
        </authorList>
    </citation>
    <scope>NUCLEOTIDE SEQUENCE</scope>
    <source>
        <strain evidence="14">UWPOB_OBS1</strain>
    </source>
</reference>
<dbReference type="InterPro" id="IPR029056">
    <property type="entry name" value="Ribokinase-like"/>
</dbReference>
<evidence type="ECO:0000256" key="4">
    <source>
        <dbReference type="ARBA" id="ARBA00022679"/>
    </source>
</evidence>
<dbReference type="InterPro" id="IPR011877">
    <property type="entry name" value="Ribokinase"/>
</dbReference>
<keyword evidence="8 12" id="KW-0067">ATP-binding</keyword>
<dbReference type="Gene3D" id="3.40.1190.20">
    <property type="match status" value="1"/>
</dbReference>
<dbReference type="PRINTS" id="PR00990">
    <property type="entry name" value="RIBOKINASE"/>
</dbReference>
<dbReference type="Pfam" id="PF00294">
    <property type="entry name" value="PfkB"/>
    <property type="match status" value="1"/>
</dbReference>
<evidence type="ECO:0000256" key="2">
    <source>
        <dbReference type="ARBA" id="ARBA00012035"/>
    </source>
</evidence>
<feature type="binding site" evidence="12">
    <location>
        <begin position="42"/>
        <end position="46"/>
    </location>
    <ligand>
        <name>substrate</name>
    </ligand>
</feature>
<evidence type="ECO:0000256" key="3">
    <source>
        <dbReference type="ARBA" id="ARBA00016943"/>
    </source>
</evidence>
<comment type="pathway">
    <text evidence="12">Carbohydrate metabolism; D-ribose degradation; D-ribose 5-phosphate from beta-D-ribopyranose: step 2/2.</text>
</comment>
<evidence type="ECO:0000256" key="8">
    <source>
        <dbReference type="ARBA" id="ARBA00022840"/>
    </source>
</evidence>
<feature type="binding site" evidence="12">
    <location>
        <begin position="225"/>
        <end position="230"/>
    </location>
    <ligand>
        <name>ATP</name>
        <dbReference type="ChEBI" id="CHEBI:30616"/>
    </ligand>
</feature>
<comment type="subcellular location">
    <subcellularLocation>
        <location evidence="12">Cytoplasm</location>
    </subcellularLocation>
</comment>
<keyword evidence="10 12" id="KW-0630">Potassium</keyword>
<dbReference type="UniPathway" id="UPA00916">
    <property type="reaction ID" value="UER00889"/>
</dbReference>
<comment type="function">
    <text evidence="12">Catalyzes the phosphorylation of ribose at O-5 in a reaction requiring ATP and magnesium. The resulting D-ribose-5-phosphate can then be used either for sythesis of nucleotides, histidine, and tryptophan, or as a component of the pentose phosphate pathway.</text>
</comment>
<accession>A0A8J7PEK0</accession>
<feature type="binding site" evidence="12">
    <location>
        <position position="143"/>
    </location>
    <ligand>
        <name>substrate</name>
    </ligand>
</feature>
<dbReference type="GO" id="GO:0046872">
    <property type="term" value="F:metal ion binding"/>
    <property type="evidence" value="ECO:0007669"/>
    <property type="project" value="UniProtKB-KW"/>
</dbReference>
<dbReference type="GO" id="GO:0005829">
    <property type="term" value="C:cytosol"/>
    <property type="evidence" value="ECO:0007669"/>
    <property type="project" value="TreeGrafter"/>
</dbReference>
<evidence type="ECO:0000259" key="13">
    <source>
        <dbReference type="Pfam" id="PF00294"/>
    </source>
</evidence>
<evidence type="ECO:0000256" key="7">
    <source>
        <dbReference type="ARBA" id="ARBA00022777"/>
    </source>
</evidence>
<dbReference type="GO" id="GO:0004747">
    <property type="term" value="F:ribokinase activity"/>
    <property type="evidence" value="ECO:0007669"/>
    <property type="project" value="UniProtKB-UniRule"/>
</dbReference>
<dbReference type="NCBIfam" id="TIGR02152">
    <property type="entry name" value="D_ribokin_bact"/>
    <property type="match status" value="1"/>
</dbReference>
<keyword evidence="4 12" id="KW-0808">Transferase</keyword>
<evidence type="ECO:0000313" key="14">
    <source>
        <dbReference type="EMBL" id="MBN8661946.1"/>
    </source>
</evidence>
<gene>
    <name evidence="12 14" type="primary">rbsK</name>
    <name evidence="14" type="ORF">J0M35_16380</name>
</gene>
<sequence>MEKARHIAVIGSLSMDLVLTMPKLPQVGETLKGNSFNTFVGGKGNNQALAMARLGARTAMLGKLGKDTYAEAILSCLSENGVECRHMLSAETVGTGIANIWVNSKGENEIVIIANSNGELKPSDIDEQVGIFEDATLLVMQLEIPLETVIYAAEQARAKGIAVLLNPAPAPVGGLPQELLSKIDYIVPNETETEILTGIDPSDEVKALAAGKALLDKGIGCAILTLGARGAVIVAKEPFEKAENDAANSIFYKFTPAPPVKVIDSTAAGDAFVGGMAAALSRGESLSQAVAEGCAAGSLACTKAGAAPSLPSRLELDKLLKLPA</sequence>
<dbReference type="EMBL" id="JAFLCK010000027">
    <property type="protein sequence ID" value="MBN8661946.1"/>
    <property type="molecule type" value="Genomic_DNA"/>
</dbReference>
<keyword evidence="12" id="KW-0963">Cytoplasm</keyword>
<dbReference type="AlphaFoldDB" id="A0A8J7PEK0"/>
<evidence type="ECO:0000256" key="1">
    <source>
        <dbReference type="ARBA" id="ARBA00005380"/>
    </source>
</evidence>
<keyword evidence="5 12" id="KW-0479">Metal-binding</keyword>
<feature type="binding site" evidence="12">
    <location>
        <position position="266"/>
    </location>
    <ligand>
        <name>K(+)</name>
        <dbReference type="ChEBI" id="CHEBI:29103"/>
    </ligand>
</feature>
<feature type="binding site" evidence="12">
    <location>
        <position position="189"/>
    </location>
    <ligand>
        <name>ATP</name>
        <dbReference type="ChEBI" id="CHEBI:30616"/>
    </ligand>
</feature>
<dbReference type="GO" id="GO:0005524">
    <property type="term" value="F:ATP binding"/>
    <property type="evidence" value="ECO:0007669"/>
    <property type="project" value="UniProtKB-UniRule"/>
</dbReference>
<keyword evidence="9 12" id="KW-0460">Magnesium</keyword>
<keyword evidence="7 12" id="KW-0418">Kinase</keyword>
<evidence type="ECO:0000256" key="10">
    <source>
        <dbReference type="ARBA" id="ARBA00022958"/>
    </source>
</evidence>
<dbReference type="InterPro" id="IPR002139">
    <property type="entry name" value="Ribo/fructo_kinase"/>
</dbReference>
<feature type="binding site" evidence="12">
    <location>
        <position position="270"/>
    </location>
    <ligand>
        <name>substrate</name>
    </ligand>
</feature>
<feature type="domain" description="Carbohydrate kinase PfkB" evidence="13">
    <location>
        <begin position="5"/>
        <end position="312"/>
    </location>
</feature>
<dbReference type="PROSITE" id="PS00584">
    <property type="entry name" value="PFKB_KINASES_2"/>
    <property type="match status" value="1"/>
</dbReference>
<comment type="similarity">
    <text evidence="1">Belongs to the carbohydrate kinase pfkB family.</text>
</comment>
<dbReference type="EC" id="2.7.1.15" evidence="2 12"/>
<evidence type="ECO:0000256" key="11">
    <source>
        <dbReference type="ARBA" id="ARBA00023277"/>
    </source>
</evidence>
<feature type="active site" description="Proton acceptor" evidence="12">
    <location>
        <position position="270"/>
    </location>
</feature>
<dbReference type="Proteomes" id="UP000664277">
    <property type="component" value="Unassembled WGS sequence"/>
</dbReference>
<name>A0A8J7PEK0_9BACT</name>
<feature type="binding site" evidence="12">
    <location>
        <position position="309"/>
    </location>
    <ligand>
        <name>K(+)</name>
        <dbReference type="ChEBI" id="CHEBI:29103"/>
    </ligand>
</feature>
<feature type="binding site" evidence="12">
    <location>
        <position position="303"/>
    </location>
    <ligand>
        <name>K(+)</name>
        <dbReference type="ChEBI" id="CHEBI:29103"/>
    </ligand>
</feature>
<comment type="activity regulation">
    <text evidence="12">Activated by a monovalent cation that binds near, but not in, the active site. The most likely occupant of the site in vivo is potassium. Ion binding induces a conformational change that may alter substrate affinity.</text>
</comment>
<feature type="binding site" evidence="12">
    <location>
        <position position="300"/>
    </location>
    <ligand>
        <name>K(+)</name>
        <dbReference type="ChEBI" id="CHEBI:29103"/>
    </ligand>
</feature>
<evidence type="ECO:0000256" key="5">
    <source>
        <dbReference type="ARBA" id="ARBA00022723"/>
    </source>
</evidence>
<evidence type="ECO:0000256" key="12">
    <source>
        <dbReference type="HAMAP-Rule" id="MF_01987"/>
    </source>
</evidence>
<keyword evidence="6 12" id="KW-0547">Nucleotide-binding</keyword>
<feature type="binding site" evidence="12">
    <location>
        <begin position="269"/>
        <end position="270"/>
    </location>
    <ligand>
        <name>ATP</name>
        <dbReference type="ChEBI" id="CHEBI:30616"/>
    </ligand>
</feature>
<comment type="cofactor">
    <cofactor evidence="12">
        <name>Mg(2+)</name>
        <dbReference type="ChEBI" id="CHEBI:18420"/>
    </cofactor>
    <text evidence="12">Requires a divalent cation, most likely magnesium in vivo, as an electrophilic catalyst to aid phosphoryl group transfer. It is the chelate of the metal and the nucleotide that is the actual substrate.</text>
</comment>
<dbReference type="GO" id="GO:0019303">
    <property type="term" value="P:D-ribose catabolic process"/>
    <property type="evidence" value="ECO:0007669"/>
    <property type="project" value="UniProtKB-UniRule"/>
</dbReference>
<comment type="caution">
    <text evidence="12">Lacks conserved residue(s) required for the propagation of feature annotation.</text>
</comment>
<dbReference type="CDD" id="cd01174">
    <property type="entry name" value="ribokinase"/>
    <property type="match status" value="1"/>
</dbReference>